<dbReference type="PROSITE" id="PS50931">
    <property type="entry name" value="HTH_LYSR"/>
    <property type="match status" value="1"/>
</dbReference>
<dbReference type="SUPFAM" id="SSF46785">
    <property type="entry name" value="Winged helix' DNA-binding domain"/>
    <property type="match status" value="1"/>
</dbReference>
<dbReference type="Pfam" id="PF00126">
    <property type="entry name" value="HTH_1"/>
    <property type="match status" value="1"/>
</dbReference>
<dbReference type="Gene3D" id="3.40.190.10">
    <property type="entry name" value="Periplasmic binding protein-like II"/>
    <property type="match status" value="2"/>
</dbReference>
<dbReference type="InterPro" id="IPR036390">
    <property type="entry name" value="WH_DNA-bd_sf"/>
</dbReference>
<dbReference type="FunFam" id="1.10.10.10:FF:000001">
    <property type="entry name" value="LysR family transcriptional regulator"/>
    <property type="match status" value="1"/>
</dbReference>
<keyword evidence="4" id="KW-0804">Transcription</keyword>
<dbReference type="InterPro" id="IPR000847">
    <property type="entry name" value="LysR_HTH_N"/>
</dbReference>
<dbReference type="PANTHER" id="PTHR30346:SF0">
    <property type="entry name" value="HCA OPERON TRANSCRIPTIONAL ACTIVATOR HCAR"/>
    <property type="match status" value="1"/>
</dbReference>
<evidence type="ECO:0000256" key="4">
    <source>
        <dbReference type="ARBA" id="ARBA00023163"/>
    </source>
</evidence>
<dbReference type="AlphaFoldDB" id="B2GFX6"/>
<evidence type="ECO:0000256" key="1">
    <source>
        <dbReference type="ARBA" id="ARBA00009437"/>
    </source>
</evidence>
<dbReference type="KEGG" id="krh:KRH_03530"/>
<keyword evidence="7" id="KW-1185">Reference proteome</keyword>
<keyword evidence="3" id="KW-0238">DNA-binding</keyword>
<dbReference type="InterPro" id="IPR036388">
    <property type="entry name" value="WH-like_DNA-bd_sf"/>
</dbReference>
<dbReference type="PANTHER" id="PTHR30346">
    <property type="entry name" value="TRANSCRIPTIONAL DUAL REGULATOR HCAR-RELATED"/>
    <property type="match status" value="1"/>
</dbReference>
<evidence type="ECO:0000256" key="3">
    <source>
        <dbReference type="ARBA" id="ARBA00023125"/>
    </source>
</evidence>
<comment type="similarity">
    <text evidence="1">Belongs to the LysR transcriptional regulatory family.</text>
</comment>
<sequence length="293" mass="31455">MELRQLRQFIAVAEERHFGRAAERLSTAQPALSQQIRQLEERLGVTLLERTTRRVDLTPAGQLLLDRGRRIVTDVEALAADVRQVGRGSAGALRLGFAGSATYGTMPRLAREVARRLPGATLRLQGEMSTPDMEAALRGRTLDAAVLHPPVASPGLERRLVRRERLVLAVPTGCPLATGRPVPASALAGRPLVCHAPDSAVHRALEEMCRAAGFAPLIGQVARESSAVLSLVAAGGGEAVVPEALRALQLHGVAYEELADPPAVDLAVAWRSEDRSPLLRTVLTMLQELEDAE</sequence>
<protein>
    <submittedName>
        <fullName evidence="6">Putative LysR family transcriptional regulator</fullName>
    </submittedName>
</protein>
<evidence type="ECO:0000256" key="2">
    <source>
        <dbReference type="ARBA" id="ARBA00023015"/>
    </source>
</evidence>
<organism evidence="6 7">
    <name type="scientific">Kocuria rhizophila (strain ATCC 9341 / DSM 348 / NBRC 103217 / DC2201)</name>
    <dbReference type="NCBI Taxonomy" id="378753"/>
    <lineage>
        <taxon>Bacteria</taxon>
        <taxon>Bacillati</taxon>
        <taxon>Actinomycetota</taxon>
        <taxon>Actinomycetes</taxon>
        <taxon>Micrococcales</taxon>
        <taxon>Micrococcaceae</taxon>
        <taxon>Kocuria</taxon>
    </lineage>
</organism>
<dbReference type="Gene3D" id="1.10.10.10">
    <property type="entry name" value="Winged helix-like DNA-binding domain superfamily/Winged helix DNA-binding domain"/>
    <property type="match status" value="1"/>
</dbReference>
<keyword evidence="2" id="KW-0805">Transcription regulation</keyword>
<dbReference type="GO" id="GO:0032993">
    <property type="term" value="C:protein-DNA complex"/>
    <property type="evidence" value="ECO:0007669"/>
    <property type="project" value="TreeGrafter"/>
</dbReference>
<dbReference type="SUPFAM" id="SSF53850">
    <property type="entry name" value="Periplasmic binding protein-like II"/>
    <property type="match status" value="1"/>
</dbReference>
<name>B2GFX6_KOCRD</name>
<dbReference type="Pfam" id="PF03466">
    <property type="entry name" value="LysR_substrate"/>
    <property type="match status" value="1"/>
</dbReference>
<proteinExistence type="inferred from homology"/>
<evidence type="ECO:0000313" key="6">
    <source>
        <dbReference type="EMBL" id="BAG28700.1"/>
    </source>
</evidence>
<dbReference type="Proteomes" id="UP000008838">
    <property type="component" value="Chromosome"/>
</dbReference>
<dbReference type="GO" id="GO:0003700">
    <property type="term" value="F:DNA-binding transcription factor activity"/>
    <property type="evidence" value="ECO:0007669"/>
    <property type="project" value="InterPro"/>
</dbReference>
<reference evidence="6 7" key="1">
    <citation type="journal article" date="2008" name="J. Bacteriol.">
        <title>Complete genome sequence of the soil actinomycete Kocuria rhizophila.</title>
        <authorList>
            <person name="Takarada H."/>
            <person name="Sekine M."/>
            <person name="Kosugi H."/>
            <person name="Matsuo Y."/>
            <person name="Fujisawa T."/>
            <person name="Omata S."/>
            <person name="Kishi E."/>
            <person name="Shimizu A."/>
            <person name="Tsukatani N."/>
            <person name="Tanikawa S."/>
            <person name="Fujita N."/>
            <person name="Harayama S."/>
        </authorList>
    </citation>
    <scope>NUCLEOTIDE SEQUENCE [LARGE SCALE GENOMIC DNA]</scope>
    <source>
        <strain evidence="7">ATCC 9341 / DSM 348 / NBRC 103217 / DC2201</strain>
    </source>
</reference>
<dbReference type="STRING" id="378753.KRH_03530"/>
<dbReference type="EMBL" id="AP009152">
    <property type="protein sequence ID" value="BAG28700.1"/>
    <property type="molecule type" value="Genomic_DNA"/>
</dbReference>
<evidence type="ECO:0000313" key="7">
    <source>
        <dbReference type="Proteomes" id="UP000008838"/>
    </source>
</evidence>
<dbReference type="eggNOG" id="COG0583">
    <property type="taxonomic scope" value="Bacteria"/>
</dbReference>
<accession>B2GFX6</accession>
<dbReference type="InterPro" id="IPR005119">
    <property type="entry name" value="LysR_subst-bd"/>
</dbReference>
<dbReference type="CDD" id="cd08414">
    <property type="entry name" value="PBP2_LTTR_aromatics_like"/>
    <property type="match status" value="1"/>
</dbReference>
<dbReference type="HOGENOM" id="CLU_039613_6_4_11"/>
<evidence type="ECO:0000259" key="5">
    <source>
        <dbReference type="PROSITE" id="PS50931"/>
    </source>
</evidence>
<dbReference type="PRINTS" id="PR00039">
    <property type="entry name" value="HTHLYSR"/>
</dbReference>
<dbReference type="RefSeq" id="WP_012397427.1">
    <property type="nucleotide sequence ID" value="NC_010617.1"/>
</dbReference>
<dbReference type="GO" id="GO:0003677">
    <property type="term" value="F:DNA binding"/>
    <property type="evidence" value="ECO:0007669"/>
    <property type="project" value="UniProtKB-KW"/>
</dbReference>
<dbReference type="OrthoDB" id="3636008at2"/>
<feature type="domain" description="HTH lysR-type" evidence="5">
    <location>
        <begin position="1"/>
        <end position="58"/>
    </location>
</feature>
<gene>
    <name evidence="6" type="ordered locus">KRH_03530</name>
</gene>